<gene>
    <name evidence="2" type="ORF">KI387_024984</name>
</gene>
<sequence length="67" mass="7152">LLRDCSVAVPRLFRGCSAAVPRLFRGCSAAVPRLFRDCAMVATRRTSNPNRVHGGGSAPGRENNVSP</sequence>
<comment type="caution">
    <text evidence="2">The sequence shown here is derived from an EMBL/GenBank/DDBJ whole genome shotgun (WGS) entry which is preliminary data.</text>
</comment>
<feature type="region of interest" description="Disordered" evidence="1">
    <location>
        <begin position="46"/>
        <end position="67"/>
    </location>
</feature>
<evidence type="ECO:0000313" key="2">
    <source>
        <dbReference type="EMBL" id="KAH9316357.1"/>
    </source>
</evidence>
<evidence type="ECO:0000313" key="3">
    <source>
        <dbReference type="Proteomes" id="UP000824469"/>
    </source>
</evidence>
<proteinExistence type="predicted"/>
<name>A0AA38LD85_TAXCH</name>
<dbReference type="Proteomes" id="UP000824469">
    <property type="component" value="Unassembled WGS sequence"/>
</dbReference>
<organism evidence="2 3">
    <name type="scientific">Taxus chinensis</name>
    <name type="common">Chinese yew</name>
    <name type="synonym">Taxus wallichiana var. chinensis</name>
    <dbReference type="NCBI Taxonomy" id="29808"/>
    <lineage>
        <taxon>Eukaryota</taxon>
        <taxon>Viridiplantae</taxon>
        <taxon>Streptophyta</taxon>
        <taxon>Embryophyta</taxon>
        <taxon>Tracheophyta</taxon>
        <taxon>Spermatophyta</taxon>
        <taxon>Pinopsida</taxon>
        <taxon>Pinidae</taxon>
        <taxon>Conifers II</taxon>
        <taxon>Cupressales</taxon>
        <taxon>Taxaceae</taxon>
        <taxon>Taxus</taxon>
    </lineage>
</organism>
<accession>A0AA38LD85</accession>
<evidence type="ECO:0000256" key="1">
    <source>
        <dbReference type="SAM" id="MobiDB-lite"/>
    </source>
</evidence>
<feature type="non-terminal residue" evidence="2">
    <location>
        <position position="1"/>
    </location>
</feature>
<reference evidence="2 3" key="1">
    <citation type="journal article" date="2021" name="Nat. Plants">
        <title>The Taxus genome provides insights into paclitaxel biosynthesis.</title>
        <authorList>
            <person name="Xiong X."/>
            <person name="Gou J."/>
            <person name="Liao Q."/>
            <person name="Li Y."/>
            <person name="Zhou Q."/>
            <person name="Bi G."/>
            <person name="Li C."/>
            <person name="Du R."/>
            <person name="Wang X."/>
            <person name="Sun T."/>
            <person name="Guo L."/>
            <person name="Liang H."/>
            <person name="Lu P."/>
            <person name="Wu Y."/>
            <person name="Zhang Z."/>
            <person name="Ro D.K."/>
            <person name="Shang Y."/>
            <person name="Huang S."/>
            <person name="Yan J."/>
        </authorList>
    </citation>
    <scope>NUCLEOTIDE SEQUENCE [LARGE SCALE GENOMIC DNA]</scope>
    <source>
        <strain evidence="2">Ta-2019</strain>
    </source>
</reference>
<protein>
    <submittedName>
        <fullName evidence="2">Uncharacterized protein</fullName>
    </submittedName>
</protein>
<dbReference type="AlphaFoldDB" id="A0AA38LD85"/>
<keyword evidence="3" id="KW-1185">Reference proteome</keyword>
<dbReference type="EMBL" id="JAHRHJ020000005">
    <property type="protein sequence ID" value="KAH9316357.1"/>
    <property type="molecule type" value="Genomic_DNA"/>
</dbReference>
<feature type="non-terminal residue" evidence="2">
    <location>
        <position position="67"/>
    </location>
</feature>